<name>A0ABD0QBL1_CIRMR</name>
<accession>A0ABD0QBL1</accession>
<protein>
    <recommendedName>
        <fullName evidence="1">Kalirin/TRIO-like spectrin repeats domain-containing protein</fullName>
    </recommendedName>
</protein>
<sequence>VTAELDAWNEDLVRQVNEFTAEEPSLAEQRLQRHAERKLAMNNMTYEVMQQGQDLHQYIMEVQAS</sequence>
<keyword evidence="3" id="KW-1185">Reference proteome</keyword>
<feature type="non-terminal residue" evidence="2">
    <location>
        <position position="1"/>
    </location>
</feature>
<reference evidence="2 3" key="1">
    <citation type="submission" date="2024-05" db="EMBL/GenBank/DDBJ databases">
        <title>Genome sequencing and assembly of Indian major carp, Cirrhinus mrigala (Hamilton, 1822).</title>
        <authorList>
            <person name="Mohindra V."/>
            <person name="Chowdhury L.M."/>
            <person name="Lal K."/>
            <person name="Jena J.K."/>
        </authorList>
    </citation>
    <scope>NUCLEOTIDE SEQUENCE [LARGE SCALE GENOMIC DNA]</scope>
    <source>
        <strain evidence="2">CM1030</strain>
        <tissue evidence="2">Blood</tissue>
    </source>
</reference>
<dbReference type="AlphaFoldDB" id="A0ABD0QBL1"/>
<feature type="domain" description="Kalirin/TRIO-like spectrin repeats" evidence="1">
    <location>
        <begin position="1"/>
        <end position="63"/>
    </location>
</feature>
<dbReference type="Proteomes" id="UP001529510">
    <property type="component" value="Unassembled WGS sequence"/>
</dbReference>
<gene>
    <name evidence="2" type="ORF">M9458_019279</name>
</gene>
<dbReference type="EMBL" id="JAMKFB020000009">
    <property type="protein sequence ID" value="KAL0183583.1"/>
    <property type="molecule type" value="Genomic_DNA"/>
</dbReference>
<evidence type="ECO:0000313" key="3">
    <source>
        <dbReference type="Proteomes" id="UP001529510"/>
    </source>
</evidence>
<proteinExistence type="predicted"/>
<evidence type="ECO:0000259" key="1">
    <source>
        <dbReference type="Pfam" id="PF23323"/>
    </source>
</evidence>
<dbReference type="InterPro" id="IPR058918">
    <property type="entry name" value="KALRN/TRIO-like_spectrin"/>
</dbReference>
<comment type="caution">
    <text evidence="2">The sequence shown here is derived from an EMBL/GenBank/DDBJ whole genome shotgun (WGS) entry which is preliminary data.</text>
</comment>
<dbReference type="Pfam" id="PF23323">
    <property type="entry name" value="Spectrin_6"/>
    <property type="match status" value="1"/>
</dbReference>
<evidence type="ECO:0000313" key="2">
    <source>
        <dbReference type="EMBL" id="KAL0183583.1"/>
    </source>
</evidence>
<feature type="non-terminal residue" evidence="2">
    <location>
        <position position="65"/>
    </location>
</feature>
<organism evidence="2 3">
    <name type="scientific">Cirrhinus mrigala</name>
    <name type="common">Mrigala</name>
    <dbReference type="NCBI Taxonomy" id="683832"/>
    <lineage>
        <taxon>Eukaryota</taxon>
        <taxon>Metazoa</taxon>
        <taxon>Chordata</taxon>
        <taxon>Craniata</taxon>
        <taxon>Vertebrata</taxon>
        <taxon>Euteleostomi</taxon>
        <taxon>Actinopterygii</taxon>
        <taxon>Neopterygii</taxon>
        <taxon>Teleostei</taxon>
        <taxon>Ostariophysi</taxon>
        <taxon>Cypriniformes</taxon>
        <taxon>Cyprinidae</taxon>
        <taxon>Labeoninae</taxon>
        <taxon>Labeonini</taxon>
        <taxon>Cirrhinus</taxon>
    </lineage>
</organism>